<feature type="compositionally biased region" description="Basic and acidic residues" evidence="6">
    <location>
        <begin position="174"/>
        <end position="189"/>
    </location>
</feature>
<dbReference type="FunFam" id="3.30.160.60:FF:000446">
    <property type="entry name" value="Zinc finger protein"/>
    <property type="match status" value="1"/>
</dbReference>
<keyword evidence="1" id="KW-0479">Metal-binding</keyword>
<evidence type="ECO:0000256" key="6">
    <source>
        <dbReference type="SAM" id="MobiDB-lite"/>
    </source>
</evidence>
<sequence length="305" mass="36915">MNYRCEECQKEFEKKSHFERHQITHTEERKFKCPQCDKFFKRRDHMTRHKNMVHSDEARKFKCPYPECFSNGFIDNYHLRRHIESCHEEKHICTICEEEARMFTPTNQQNKFRFKKKKQLARHVEQVHGNSNRKECKYCNKFITIKRFPSHLKKHEQKIEKNKIILDLAPKSPEPPKVEEQKVTKEENYEDKQLHEKILKYQVRKENSAFMMQFRKRFTSSESERSAYKYENSSKPNSFRLNSPSYQYKKSDPATIFNDSSVKEYYEQRVNQAKSGSPARPQQFYCQEPGCFKSFSSVLFLILRI</sequence>
<organism evidence="8 9">
    <name type="scientific">Euplotes crassus</name>
    <dbReference type="NCBI Taxonomy" id="5936"/>
    <lineage>
        <taxon>Eukaryota</taxon>
        <taxon>Sar</taxon>
        <taxon>Alveolata</taxon>
        <taxon>Ciliophora</taxon>
        <taxon>Intramacronucleata</taxon>
        <taxon>Spirotrichea</taxon>
        <taxon>Hypotrichia</taxon>
        <taxon>Euplotida</taxon>
        <taxon>Euplotidae</taxon>
        <taxon>Moneuplotes</taxon>
    </lineage>
</organism>
<feature type="region of interest" description="Disordered" evidence="6">
    <location>
        <begin position="169"/>
        <end position="189"/>
    </location>
</feature>
<accession>A0AAD1UM25</accession>
<dbReference type="GO" id="GO:0008270">
    <property type="term" value="F:zinc ion binding"/>
    <property type="evidence" value="ECO:0007669"/>
    <property type="project" value="UniProtKB-KW"/>
</dbReference>
<dbReference type="Gene3D" id="3.30.160.60">
    <property type="entry name" value="Classic Zinc Finger"/>
    <property type="match status" value="2"/>
</dbReference>
<feature type="domain" description="C2H2-type" evidence="7">
    <location>
        <begin position="3"/>
        <end position="30"/>
    </location>
</feature>
<dbReference type="PANTHER" id="PTHR24409">
    <property type="entry name" value="ZINC FINGER PROTEIN 142"/>
    <property type="match status" value="1"/>
</dbReference>
<protein>
    <recommendedName>
        <fullName evidence="7">C2H2-type domain-containing protein</fullName>
    </recommendedName>
</protein>
<feature type="domain" description="C2H2-type" evidence="7">
    <location>
        <begin position="31"/>
        <end position="59"/>
    </location>
</feature>
<evidence type="ECO:0000256" key="4">
    <source>
        <dbReference type="ARBA" id="ARBA00022833"/>
    </source>
</evidence>
<evidence type="ECO:0000256" key="2">
    <source>
        <dbReference type="ARBA" id="ARBA00022737"/>
    </source>
</evidence>
<dbReference type="InterPro" id="IPR013087">
    <property type="entry name" value="Znf_C2H2_type"/>
</dbReference>
<reference evidence="8" key="1">
    <citation type="submission" date="2023-07" db="EMBL/GenBank/DDBJ databases">
        <authorList>
            <consortium name="AG Swart"/>
            <person name="Singh M."/>
            <person name="Singh A."/>
            <person name="Seah K."/>
            <person name="Emmerich C."/>
        </authorList>
    </citation>
    <scope>NUCLEOTIDE SEQUENCE</scope>
    <source>
        <strain evidence="8">DP1</strain>
    </source>
</reference>
<keyword evidence="2" id="KW-0677">Repeat</keyword>
<evidence type="ECO:0000256" key="1">
    <source>
        <dbReference type="ARBA" id="ARBA00022723"/>
    </source>
</evidence>
<dbReference type="SMART" id="SM00355">
    <property type="entry name" value="ZnF_C2H2"/>
    <property type="match status" value="5"/>
</dbReference>
<proteinExistence type="predicted"/>
<dbReference type="Pfam" id="PF00096">
    <property type="entry name" value="zf-C2H2"/>
    <property type="match status" value="2"/>
</dbReference>
<gene>
    <name evidence="8" type="ORF">ECRASSUSDP1_LOCUS8877</name>
</gene>
<dbReference type="Proteomes" id="UP001295684">
    <property type="component" value="Unassembled WGS sequence"/>
</dbReference>
<dbReference type="EMBL" id="CAMPGE010008702">
    <property type="protein sequence ID" value="CAI2367590.1"/>
    <property type="molecule type" value="Genomic_DNA"/>
</dbReference>
<evidence type="ECO:0000259" key="7">
    <source>
        <dbReference type="PROSITE" id="PS50157"/>
    </source>
</evidence>
<evidence type="ECO:0000256" key="3">
    <source>
        <dbReference type="ARBA" id="ARBA00022771"/>
    </source>
</evidence>
<keyword evidence="4" id="KW-0862">Zinc</keyword>
<dbReference type="SUPFAM" id="SSF57667">
    <property type="entry name" value="beta-beta-alpha zinc fingers"/>
    <property type="match status" value="1"/>
</dbReference>
<comment type="caution">
    <text evidence="8">The sequence shown here is derived from an EMBL/GenBank/DDBJ whole genome shotgun (WGS) entry which is preliminary data.</text>
</comment>
<keyword evidence="9" id="KW-1185">Reference proteome</keyword>
<dbReference type="AlphaFoldDB" id="A0AAD1UM25"/>
<dbReference type="PROSITE" id="PS50157">
    <property type="entry name" value="ZINC_FINGER_C2H2_2"/>
    <property type="match status" value="2"/>
</dbReference>
<evidence type="ECO:0000313" key="8">
    <source>
        <dbReference type="EMBL" id="CAI2367590.1"/>
    </source>
</evidence>
<evidence type="ECO:0000256" key="5">
    <source>
        <dbReference type="PROSITE-ProRule" id="PRU00042"/>
    </source>
</evidence>
<evidence type="ECO:0000313" key="9">
    <source>
        <dbReference type="Proteomes" id="UP001295684"/>
    </source>
</evidence>
<keyword evidence="3 5" id="KW-0863">Zinc-finger</keyword>
<dbReference type="InterPro" id="IPR036236">
    <property type="entry name" value="Znf_C2H2_sf"/>
</dbReference>
<dbReference type="PROSITE" id="PS00028">
    <property type="entry name" value="ZINC_FINGER_C2H2_1"/>
    <property type="match status" value="2"/>
</dbReference>
<name>A0AAD1UM25_EUPCR</name>